<dbReference type="STRING" id="212602.A0A420HYU9"/>
<proteinExistence type="predicted"/>
<keyword evidence="3" id="KW-1185">Reference proteome</keyword>
<evidence type="ECO:0000256" key="1">
    <source>
        <dbReference type="SAM" id="MobiDB-lite"/>
    </source>
</evidence>
<feature type="region of interest" description="Disordered" evidence="1">
    <location>
        <begin position="72"/>
        <end position="105"/>
    </location>
</feature>
<evidence type="ECO:0000313" key="2">
    <source>
        <dbReference type="EMBL" id="RKF62602.1"/>
    </source>
</evidence>
<organism evidence="2 3">
    <name type="scientific">Erysiphe neolycopersici</name>
    <dbReference type="NCBI Taxonomy" id="212602"/>
    <lineage>
        <taxon>Eukaryota</taxon>
        <taxon>Fungi</taxon>
        <taxon>Dikarya</taxon>
        <taxon>Ascomycota</taxon>
        <taxon>Pezizomycotina</taxon>
        <taxon>Leotiomycetes</taxon>
        <taxon>Erysiphales</taxon>
        <taxon>Erysiphaceae</taxon>
        <taxon>Erysiphe</taxon>
    </lineage>
</organism>
<gene>
    <name evidence="2" type="ORF">OnM2_032055</name>
</gene>
<name>A0A420HYU9_9PEZI</name>
<keyword evidence="2" id="KW-0238">DNA-binding</keyword>
<accession>A0A420HYU9</accession>
<dbReference type="EMBL" id="MCFK01003235">
    <property type="protein sequence ID" value="RKF62602.1"/>
    <property type="molecule type" value="Genomic_DNA"/>
</dbReference>
<keyword evidence="2" id="KW-0371">Homeobox</keyword>
<dbReference type="Proteomes" id="UP000286134">
    <property type="component" value="Unassembled WGS sequence"/>
</dbReference>
<sequence>MARSDFSSFLAAQINPLEKQEEANQYRRVNLKSSKKIDEISQNMKFHTTTQNNTGLDFLTIEQKMPLVQRYPSFSKSGDTKIDQKSLSNLTDDRNPSQKRVFPNSSESSLLKNEYVENNACLLAEIILNLVITGHVGRELREVSIIKQEKRHQKMPLSKIIPSIFTPDFPWLIANNSQYLPTINHVFSTSLIQNCLSPSLRNKLLQIFSITTIDEFETISRQAPRVVDTSLWFMLQNKLYDPSISRKMWFNSNIPAEAKSVRSRDPFSSAEVFEQSDSNWEDIIGDCDQCYSSFDDELVNLTDPDLLSNGEGQNFEIEEQLLFDEHLGLHIRNDAFPFEISDEDAMLL</sequence>
<reference evidence="2 3" key="1">
    <citation type="journal article" date="2018" name="BMC Genomics">
        <title>Comparative genome analyses reveal sequence features reflecting distinct modes of host-adaptation between dicot and monocot powdery mildew.</title>
        <authorList>
            <person name="Wu Y."/>
            <person name="Ma X."/>
            <person name="Pan Z."/>
            <person name="Kale S.D."/>
            <person name="Song Y."/>
            <person name="King H."/>
            <person name="Zhang Q."/>
            <person name="Presley C."/>
            <person name="Deng X."/>
            <person name="Wei C.I."/>
            <person name="Xiao S."/>
        </authorList>
    </citation>
    <scope>NUCLEOTIDE SEQUENCE [LARGE SCALE GENOMIC DNA]</scope>
    <source>
        <strain evidence="2">UMSG2</strain>
    </source>
</reference>
<dbReference type="OrthoDB" id="4187154at2759"/>
<comment type="caution">
    <text evidence="2">The sequence shown here is derived from an EMBL/GenBank/DDBJ whole genome shotgun (WGS) entry which is preliminary data.</text>
</comment>
<dbReference type="AlphaFoldDB" id="A0A420HYU9"/>
<evidence type="ECO:0000313" key="3">
    <source>
        <dbReference type="Proteomes" id="UP000286134"/>
    </source>
</evidence>
<dbReference type="GO" id="GO:0003677">
    <property type="term" value="F:DNA binding"/>
    <property type="evidence" value="ECO:0007669"/>
    <property type="project" value="UniProtKB-KW"/>
</dbReference>
<protein>
    <submittedName>
        <fullName evidence="2">Putative bel1-like homeodomain protein 8</fullName>
    </submittedName>
</protein>